<evidence type="ECO:0000313" key="9">
    <source>
        <dbReference type="Proteomes" id="UP000001054"/>
    </source>
</evidence>
<keyword evidence="3 6" id="KW-0812">Transmembrane</keyword>
<dbReference type="KEGG" id="rhi:NGR_b04360"/>
<feature type="transmembrane region" description="Helical" evidence="6">
    <location>
        <begin position="27"/>
        <end position="49"/>
    </location>
</feature>
<dbReference type="InterPro" id="IPR001851">
    <property type="entry name" value="ABC_transp_permease"/>
</dbReference>
<dbReference type="PATRIC" id="fig|394.7.peg.883"/>
<dbReference type="Proteomes" id="UP000001054">
    <property type="component" value="Plasmid pNGR234b"/>
</dbReference>
<feature type="transmembrane region" description="Helical" evidence="6">
    <location>
        <begin position="69"/>
        <end position="102"/>
    </location>
</feature>
<evidence type="ECO:0000256" key="6">
    <source>
        <dbReference type="SAM" id="Phobius"/>
    </source>
</evidence>
<evidence type="ECO:0000256" key="4">
    <source>
        <dbReference type="ARBA" id="ARBA00022989"/>
    </source>
</evidence>
<keyword evidence="5 6" id="KW-0472">Membrane</keyword>
<geneLocation type="plasmid" evidence="7">
    <name>megaplasmid 2</name>
</geneLocation>
<dbReference type="EMBL" id="AY316747">
    <property type="protein sequence ID" value="AAQ87361.1"/>
    <property type="molecule type" value="Genomic_DNA"/>
</dbReference>
<evidence type="ECO:0000256" key="3">
    <source>
        <dbReference type="ARBA" id="ARBA00022692"/>
    </source>
</evidence>
<feature type="transmembrane region" description="Helical" evidence="6">
    <location>
        <begin position="265"/>
        <end position="294"/>
    </location>
</feature>
<accession>Q6W1K7</accession>
<dbReference type="GO" id="GO:0022857">
    <property type="term" value="F:transmembrane transporter activity"/>
    <property type="evidence" value="ECO:0007669"/>
    <property type="project" value="InterPro"/>
</dbReference>
<proteinExistence type="predicted"/>
<dbReference type="PANTHER" id="PTHR32196">
    <property type="entry name" value="ABC TRANSPORTER PERMEASE PROTEIN YPHD-RELATED-RELATED"/>
    <property type="match status" value="1"/>
</dbReference>
<reference evidence="7" key="1">
    <citation type="submission" date="2003-06" db="EMBL/GenBank/DDBJ databases">
        <title>Comparative DNA analysis of two large contigs of the Rhizobium sp. NGR234 megaplasmid 2.</title>
        <authorList>
            <person name="Broughton W.J."/>
            <person name="Perret X."/>
            <person name="Staehelin C."/>
            <person name="Schmitz R.A."/>
            <person name="Raasch C."/>
            <person name="Liesegang H."/>
            <person name="Gottschalk G."/>
            <person name="Streit W.R."/>
        </authorList>
    </citation>
    <scope>NUCLEOTIDE SEQUENCE</scope>
    <source>
        <strain evidence="7">NGR234</strain>
        <plasmid evidence="7">megaplasmid 2</plasmid>
    </source>
</reference>
<dbReference type="Pfam" id="PF02653">
    <property type="entry name" value="BPD_transp_2"/>
    <property type="match status" value="1"/>
</dbReference>
<dbReference type="GO" id="GO:0005886">
    <property type="term" value="C:plasma membrane"/>
    <property type="evidence" value="ECO:0007669"/>
    <property type="project" value="UniProtKB-SubCell"/>
</dbReference>
<dbReference type="CDD" id="cd06579">
    <property type="entry name" value="TM_PBP1_transp_AraH_like"/>
    <property type="match status" value="1"/>
</dbReference>
<reference evidence="8 9" key="3">
    <citation type="journal article" date="2009" name="Appl. Environ. Microbiol.">
        <title>Rhizobium sp. strain NGR234 possesses a remarkable number of secretion systems.</title>
        <authorList>
            <person name="Schmeisser C."/>
            <person name="Liesegang H."/>
            <person name="Krysciak D."/>
            <person name="Bakkou N."/>
            <person name="Le Quere A."/>
            <person name="Wollherr A."/>
            <person name="Heinemeyer I."/>
            <person name="Morgenstern B."/>
            <person name="Pommerening-Roeser A."/>
            <person name="Flores M."/>
            <person name="Palacios R."/>
            <person name="Brenner S."/>
            <person name="Gottschalk G."/>
            <person name="Schmitz R.A."/>
            <person name="Broughton W.J."/>
            <person name="Perret X."/>
            <person name="Strittmatter A.W."/>
            <person name="Streit W.R."/>
        </authorList>
    </citation>
    <scope>NUCLEOTIDE SEQUENCE [LARGE SCALE GENOMIC DNA]</scope>
    <source>
        <strain evidence="9">NBRC 101917 / NGR234</strain>
        <strain evidence="8">NGR234</strain>
        <plasmid evidence="8">pNGR234b</plasmid>
    </source>
</reference>
<dbReference type="RefSeq" id="WP_012706498.1">
    <property type="nucleotide sequence ID" value="NC_012586.1"/>
</dbReference>
<evidence type="ECO:0000256" key="1">
    <source>
        <dbReference type="ARBA" id="ARBA00004651"/>
    </source>
</evidence>
<dbReference type="OrthoDB" id="7284468at2"/>
<feature type="transmembrane region" description="Helical" evidence="6">
    <location>
        <begin position="109"/>
        <end position="128"/>
    </location>
</feature>
<protein>
    <submittedName>
        <fullName evidence="8">Ribose ABC transporter, permease protein</fullName>
    </submittedName>
</protein>
<keyword evidence="9" id="KW-1185">Reference proteome</keyword>
<name>Q6W1K7_SINFN</name>
<evidence type="ECO:0000313" key="8">
    <source>
        <dbReference type="EMBL" id="ACP21899.1"/>
    </source>
</evidence>
<keyword evidence="7" id="KW-0614">Plasmid</keyword>
<organism evidence="7">
    <name type="scientific">Sinorhizobium fredii (strain NBRC 101917 / NGR234)</name>
    <dbReference type="NCBI Taxonomy" id="394"/>
    <lineage>
        <taxon>Bacteria</taxon>
        <taxon>Pseudomonadati</taxon>
        <taxon>Pseudomonadota</taxon>
        <taxon>Alphaproteobacteria</taxon>
        <taxon>Hyphomicrobiales</taxon>
        <taxon>Rhizobiaceae</taxon>
        <taxon>Sinorhizobium/Ensifer group</taxon>
        <taxon>Sinorhizobium</taxon>
    </lineage>
</organism>
<feature type="transmembrane region" description="Helical" evidence="6">
    <location>
        <begin position="176"/>
        <end position="196"/>
    </location>
</feature>
<reference evidence="9" key="2">
    <citation type="journal article" date="2004" name="J. Bacteriol.">
        <title>An evolutionary hot spot: the pNGR234b replicon of Rhizobium sp. strain NGR234.</title>
        <authorList>
            <person name="Streit W.R."/>
            <person name="Schmitz R.A."/>
            <person name="Perret X."/>
            <person name="Staehelin C."/>
            <person name="Deakin W.J."/>
            <person name="Raasch C."/>
            <person name="Liesegang H."/>
            <person name="Broughton W.J."/>
        </authorList>
    </citation>
    <scope>NUCLEOTIDE SEQUENCE [LARGE SCALE GENOMIC DNA]</scope>
    <source>
        <strain evidence="9">NBRC 101917 / NGR234</strain>
    </source>
</reference>
<keyword evidence="2" id="KW-1003">Cell membrane</keyword>
<feature type="transmembrane region" description="Helical" evidence="6">
    <location>
        <begin position="306"/>
        <end position="324"/>
    </location>
</feature>
<feature type="transmembrane region" description="Helical" evidence="6">
    <location>
        <begin position="227"/>
        <end position="245"/>
    </location>
</feature>
<keyword evidence="4 6" id="KW-1133">Transmembrane helix</keyword>
<evidence type="ECO:0000313" key="7">
    <source>
        <dbReference type="EMBL" id="AAQ87361.1"/>
    </source>
</evidence>
<dbReference type="EMBL" id="CP000874">
    <property type="protein sequence ID" value="ACP21899.1"/>
    <property type="molecule type" value="Genomic_DNA"/>
</dbReference>
<sequence>MNFIQMATSYNSRERKSEFKRISSRRLLRMLVVPLVTLLLICAVITFFQPRFLSLRALTAVATDAAPLLMLVVGSAVVILIGGIDLSVATMASFSAVLLVIISPTTGDLGIVVVLSLAAFIGYLQGVIHHRAQIPSFVVSFGTLGVLYGTAHYITQATAAPLGSSLIIPFLGAKTAGVPHGLVVAVLCAVGLSLTLRFTRLGRDLFAVGSSERAALVAGVKVGPVKAIAFALSSFFAAGAGLMFLSQTGYSSPAMANNYLLPAIVGVVVGGNAISGGVGGVGCALIGGLIAVMVRLGTVMLGLNPAFQNILFGIMVLVSVALTIDREKIGIIK</sequence>
<geneLocation type="plasmid" evidence="9">
    <name>sym pNGR234b</name>
</geneLocation>
<feature type="transmembrane region" description="Helical" evidence="6">
    <location>
        <begin position="134"/>
        <end position="155"/>
    </location>
</feature>
<gene>
    <name evidence="8" type="ordered locus">NGR_b04360</name>
    <name evidence="7" type="ORF">RNGR00234</name>
</gene>
<evidence type="ECO:0000256" key="2">
    <source>
        <dbReference type="ARBA" id="ARBA00022475"/>
    </source>
</evidence>
<dbReference type="HOGENOM" id="CLU_028880_4_0_5"/>
<dbReference type="AlphaFoldDB" id="Q6W1K7"/>
<evidence type="ECO:0000256" key="5">
    <source>
        <dbReference type="ARBA" id="ARBA00023136"/>
    </source>
</evidence>
<comment type="subcellular location">
    <subcellularLocation>
        <location evidence="1">Cell membrane</location>
        <topology evidence="1">Multi-pass membrane protein</topology>
    </subcellularLocation>
</comment>
<geneLocation type="plasmid" evidence="8">
    <name>pNGR234b</name>
</geneLocation>